<dbReference type="Gene3D" id="1.20.1250.20">
    <property type="entry name" value="MFS general substrate transporter like domains"/>
    <property type="match status" value="2"/>
</dbReference>
<reference evidence="4" key="1">
    <citation type="submission" date="2021-01" db="UniProtKB">
        <authorList>
            <consortium name="EnsemblMetazoa"/>
        </authorList>
    </citation>
    <scope>IDENTIFICATION</scope>
</reference>
<dbReference type="PROSITE" id="PS50850">
    <property type="entry name" value="MFS"/>
    <property type="match status" value="1"/>
</dbReference>
<dbReference type="Pfam" id="PF07690">
    <property type="entry name" value="MFS_1"/>
    <property type="match status" value="1"/>
</dbReference>
<dbReference type="InterPro" id="IPR020846">
    <property type="entry name" value="MFS_dom"/>
</dbReference>
<evidence type="ECO:0000313" key="5">
    <source>
        <dbReference type="Proteomes" id="UP000594262"/>
    </source>
</evidence>
<dbReference type="SUPFAM" id="SSF103473">
    <property type="entry name" value="MFS general substrate transporter"/>
    <property type="match status" value="1"/>
</dbReference>
<proteinExistence type="predicted"/>
<feature type="transmembrane region" description="Helical" evidence="2">
    <location>
        <begin position="111"/>
        <end position="131"/>
    </location>
</feature>
<dbReference type="InterPro" id="IPR011701">
    <property type="entry name" value="MFS"/>
</dbReference>
<feature type="transmembrane region" description="Helical" evidence="2">
    <location>
        <begin position="229"/>
        <end position="252"/>
    </location>
</feature>
<evidence type="ECO:0000256" key="2">
    <source>
        <dbReference type="SAM" id="Phobius"/>
    </source>
</evidence>
<evidence type="ECO:0000313" key="4">
    <source>
        <dbReference type="EnsemblMetazoa" id="CLYHEMP008006.1"/>
    </source>
</evidence>
<feature type="transmembrane region" description="Helical" evidence="2">
    <location>
        <begin position="480"/>
        <end position="500"/>
    </location>
</feature>
<feature type="domain" description="Major facilitator superfamily (MFS) profile" evidence="3">
    <location>
        <begin position="310"/>
        <end position="507"/>
    </location>
</feature>
<dbReference type="RefSeq" id="XP_066917355.1">
    <property type="nucleotide sequence ID" value="XM_067061254.1"/>
</dbReference>
<keyword evidence="5" id="KW-1185">Reference proteome</keyword>
<feature type="transmembrane region" description="Helical" evidence="2">
    <location>
        <begin position="448"/>
        <end position="468"/>
    </location>
</feature>
<comment type="subcellular location">
    <subcellularLocation>
        <location evidence="1">Membrane</location>
        <topology evidence="1">Multi-pass membrane protein</topology>
    </subcellularLocation>
</comment>
<dbReference type="AlphaFoldDB" id="A0A7M5V1R4"/>
<feature type="transmembrane region" description="Helical" evidence="2">
    <location>
        <begin position="193"/>
        <end position="217"/>
    </location>
</feature>
<name>A0A7M5V1R4_9CNID</name>
<feature type="transmembrane region" description="Helical" evidence="2">
    <location>
        <begin position="382"/>
        <end position="399"/>
    </location>
</feature>
<feature type="transmembrane region" description="Helical" evidence="2">
    <location>
        <begin position="313"/>
        <end position="332"/>
    </location>
</feature>
<keyword evidence="2" id="KW-1133">Transmembrane helix</keyword>
<dbReference type="EnsemblMetazoa" id="CLYHEMT008006.1">
    <property type="protein sequence ID" value="CLYHEMP008006.1"/>
    <property type="gene ID" value="CLYHEMG008006"/>
</dbReference>
<dbReference type="InterPro" id="IPR036259">
    <property type="entry name" value="MFS_trans_sf"/>
</dbReference>
<feature type="transmembrane region" description="Helical" evidence="2">
    <location>
        <begin position="352"/>
        <end position="373"/>
    </location>
</feature>
<keyword evidence="2" id="KW-0812">Transmembrane</keyword>
<organism evidence="4 5">
    <name type="scientific">Clytia hemisphaerica</name>
    <dbReference type="NCBI Taxonomy" id="252671"/>
    <lineage>
        <taxon>Eukaryota</taxon>
        <taxon>Metazoa</taxon>
        <taxon>Cnidaria</taxon>
        <taxon>Hydrozoa</taxon>
        <taxon>Hydroidolina</taxon>
        <taxon>Leptothecata</taxon>
        <taxon>Obeliida</taxon>
        <taxon>Clytiidae</taxon>
        <taxon>Clytia</taxon>
    </lineage>
</organism>
<dbReference type="PANTHER" id="PTHR23528:SF1">
    <property type="entry name" value="MAJOR FACILITATOR SUPERFAMILY (MFS) PROFILE DOMAIN-CONTAINING PROTEIN"/>
    <property type="match status" value="1"/>
</dbReference>
<accession>A0A7M5V1R4</accession>
<dbReference type="GO" id="GO:0016020">
    <property type="term" value="C:membrane"/>
    <property type="evidence" value="ECO:0007669"/>
    <property type="project" value="UniProtKB-SubCell"/>
</dbReference>
<protein>
    <recommendedName>
        <fullName evidence="3">Major facilitator superfamily (MFS) profile domain-containing protein</fullName>
    </recommendedName>
</protein>
<sequence>MKKRTTAFESNDKGRIGPSIKEFQQENCKSEQLSKTRVFFLNLSWFGMNVMYLILSVEVVPSQVHALVGSEMKGQMFGAMVASGAIVTFIISPLIGIKSDRLQSPYGRRRPLMVAGTILLILSLFGMAFSAPESIRIKANETCNIDLELRRCASYYVNNLTALRTLDVNMTGINDPKMLIALMTEPTIKNGSIGTYFCFYLCVMACYAMMAVPYNGLIADQTPPAQRGFSSGVMGAMTLSGNIAGAIIGFFFPRMGVVLTYTIMSLMFFICVMLTVLSCPEKATHHQPTNKALSYRDIFTSYWEPLKEHDFRWVFFTRFLMQQGVATVVGFLEYWLGDMVKLPGCWAPEKAVAIILLPLLLSAAVFSVVGGFLSDKMRRRKPLVVGSAILMAVCSFILSGLQGTYAFYAVIPVSLTFGIGFGAYSAVDFALVMDVLPDEKDKAKDLAVWHQALVLPQAIATPIGGFVLDGFNRVNCRWGLGYIILFQITCAYFAISAYLVRFIRKAK</sequence>
<evidence type="ECO:0000259" key="3">
    <source>
        <dbReference type="PROSITE" id="PS50850"/>
    </source>
</evidence>
<feature type="transmembrane region" description="Helical" evidence="2">
    <location>
        <begin position="258"/>
        <end position="277"/>
    </location>
</feature>
<dbReference type="GO" id="GO:0022857">
    <property type="term" value="F:transmembrane transporter activity"/>
    <property type="evidence" value="ECO:0007669"/>
    <property type="project" value="InterPro"/>
</dbReference>
<feature type="transmembrane region" description="Helical" evidence="2">
    <location>
        <begin position="405"/>
        <end position="427"/>
    </location>
</feature>
<dbReference type="OrthoDB" id="28755at2759"/>
<dbReference type="Pfam" id="PF13347">
    <property type="entry name" value="MFS_2"/>
    <property type="match status" value="1"/>
</dbReference>
<keyword evidence="2" id="KW-0472">Membrane</keyword>
<feature type="transmembrane region" description="Helical" evidence="2">
    <location>
        <begin position="77"/>
        <end position="99"/>
    </location>
</feature>
<evidence type="ECO:0000256" key="1">
    <source>
        <dbReference type="ARBA" id="ARBA00004141"/>
    </source>
</evidence>
<feature type="transmembrane region" description="Helical" evidence="2">
    <location>
        <begin position="39"/>
        <end position="57"/>
    </location>
</feature>
<dbReference type="Proteomes" id="UP000594262">
    <property type="component" value="Unplaced"/>
</dbReference>
<dbReference type="PANTHER" id="PTHR23528">
    <property type="match status" value="1"/>
</dbReference>
<dbReference type="GeneID" id="136804650"/>